<keyword evidence="3" id="KW-1185">Reference proteome</keyword>
<evidence type="ECO:0000313" key="2">
    <source>
        <dbReference type="EMBL" id="SMQ64125.1"/>
    </source>
</evidence>
<dbReference type="OrthoDB" id="9813379at2"/>
<evidence type="ECO:0008006" key="4">
    <source>
        <dbReference type="Google" id="ProtNLM"/>
    </source>
</evidence>
<reference evidence="3" key="1">
    <citation type="submission" date="2017-04" db="EMBL/GenBank/DDBJ databases">
        <authorList>
            <person name="Varghese N."/>
            <person name="Submissions S."/>
        </authorList>
    </citation>
    <scope>NUCLEOTIDE SEQUENCE [LARGE SCALE GENOMIC DNA]</scope>
</reference>
<dbReference type="RefSeq" id="WP_086434092.1">
    <property type="nucleotide sequence ID" value="NZ_FXWH01000001.1"/>
</dbReference>
<dbReference type="Gene3D" id="2.60.120.1140">
    <property type="entry name" value="Protein of unknown function DUF192"/>
    <property type="match status" value="1"/>
</dbReference>
<feature type="region of interest" description="Disordered" evidence="1">
    <location>
        <begin position="123"/>
        <end position="144"/>
    </location>
</feature>
<evidence type="ECO:0000256" key="1">
    <source>
        <dbReference type="SAM" id="MobiDB-lite"/>
    </source>
</evidence>
<organism evidence="2 3">
    <name type="scientific">Pseudidiomarina planktonica</name>
    <dbReference type="NCBI Taxonomy" id="1323738"/>
    <lineage>
        <taxon>Bacteria</taxon>
        <taxon>Pseudomonadati</taxon>
        <taxon>Pseudomonadota</taxon>
        <taxon>Gammaproteobacteria</taxon>
        <taxon>Alteromonadales</taxon>
        <taxon>Idiomarinaceae</taxon>
        <taxon>Pseudidiomarina</taxon>
    </lineage>
</organism>
<sequence>MKQGALCRANGRVIWPDTKILTNYPSRLLGLLCYRGIPAHSAYWFPKCHSIHTYGMRFSLDVIALNREQQICQVTRNVQPNQVVRIAQADSLIEVSAGCFQPLERWLGETLIFIHKDECYENRDSTDLSSDFSSSNRVYEQTTE</sequence>
<dbReference type="AlphaFoldDB" id="A0A1Y6EN84"/>
<accession>A0A1Y6EN84</accession>
<dbReference type="InterPro" id="IPR003795">
    <property type="entry name" value="DUF192"/>
</dbReference>
<dbReference type="Pfam" id="PF02643">
    <property type="entry name" value="DUF192"/>
    <property type="match status" value="1"/>
</dbReference>
<name>A0A1Y6EN84_9GAMM</name>
<dbReference type="Proteomes" id="UP000194450">
    <property type="component" value="Unassembled WGS sequence"/>
</dbReference>
<evidence type="ECO:0000313" key="3">
    <source>
        <dbReference type="Proteomes" id="UP000194450"/>
    </source>
</evidence>
<dbReference type="EMBL" id="FXWH01000001">
    <property type="protein sequence ID" value="SMQ64125.1"/>
    <property type="molecule type" value="Genomic_DNA"/>
</dbReference>
<protein>
    <recommendedName>
        <fullName evidence="4">DUF192 domain-containing protein</fullName>
    </recommendedName>
</protein>
<gene>
    <name evidence="2" type="ORF">SAMN06297229_0965</name>
</gene>
<dbReference type="InterPro" id="IPR038695">
    <property type="entry name" value="Saro_0823-like_sf"/>
</dbReference>
<proteinExistence type="predicted"/>